<evidence type="ECO:0000313" key="1">
    <source>
        <dbReference type="EMBL" id="KIJ23923.1"/>
    </source>
</evidence>
<sequence>MRQESPKWPYAFCGGDNPYICPVPLQATLSKKICFAQDRNGQHVAIKRLDVLADTDESRINRFLYEHKDEAAEICILPVIDILEYAEYCFAVMPRWGDHPMYSGVDSIGEALPYIHCLLKDIKTDNTPVNHFGAHHHSRNNGKRRRLRSSGRLTYALFDFDLALIIPTSSSTQRRLPAWRSFEIVTIESPYDTSQGELDYDPFIFEMGCLGIMLCQEFQHCTPSVPFLAPFLDRLITDKLDERLTSSKALSFFEKMYMELTPVQLAAPFPPFPEVYIPWQPDKYDRWHELSETFVAKWGHFRAPLPSVYTKFLRRICLTLWGKRCVWVIRPSMRLTVQIGNQILCI</sequence>
<dbReference type="OrthoDB" id="2722301at2759"/>
<dbReference type="EMBL" id="KN837562">
    <property type="protein sequence ID" value="KIJ23923.1"/>
    <property type="molecule type" value="Genomic_DNA"/>
</dbReference>
<protein>
    <submittedName>
        <fullName evidence="1">Unplaced genomic scaffold SPHSTscaffold_487, whole genome shotgun sequence</fullName>
    </submittedName>
</protein>
<dbReference type="AlphaFoldDB" id="A0A0C9T521"/>
<dbReference type="InterPro" id="IPR011009">
    <property type="entry name" value="Kinase-like_dom_sf"/>
</dbReference>
<gene>
    <name evidence="1" type="ORF">M422DRAFT_56635</name>
</gene>
<proteinExistence type="predicted"/>
<reference evidence="1 2" key="1">
    <citation type="submission" date="2014-06" db="EMBL/GenBank/DDBJ databases">
        <title>Evolutionary Origins and Diversification of the Mycorrhizal Mutualists.</title>
        <authorList>
            <consortium name="DOE Joint Genome Institute"/>
            <consortium name="Mycorrhizal Genomics Consortium"/>
            <person name="Kohler A."/>
            <person name="Kuo A."/>
            <person name="Nagy L.G."/>
            <person name="Floudas D."/>
            <person name="Copeland A."/>
            <person name="Barry K.W."/>
            <person name="Cichocki N."/>
            <person name="Veneault-Fourrey C."/>
            <person name="LaButti K."/>
            <person name="Lindquist E.A."/>
            <person name="Lipzen A."/>
            <person name="Lundell T."/>
            <person name="Morin E."/>
            <person name="Murat C."/>
            <person name="Riley R."/>
            <person name="Ohm R."/>
            <person name="Sun H."/>
            <person name="Tunlid A."/>
            <person name="Henrissat B."/>
            <person name="Grigoriev I.V."/>
            <person name="Hibbett D.S."/>
            <person name="Martin F."/>
        </authorList>
    </citation>
    <scope>NUCLEOTIDE SEQUENCE [LARGE SCALE GENOMIC DNA]</scope>
    <source>
        <strain evidence="1 2">SS14</strain>
    </source>
</reference>
<dbReference type="SUPFAM" id="SSF56112">
    <property type="entry name" value="Protein kinase-like (PK-like)"/>
    <property type="match status" value="1"/>
</dbReference>
<evidence type="ECO:0000313" key="2">
    <source>
        <dbReference type="Proteomes" id="UP000054279"/>
    </source>
</evidence>
<accession>A0A0C9T521</accession>
<dbReference type="Proteomes" id="UP000054279">
    <property type="component" value="Unassembled WGS sequence"/>
</dbReference>
<keyword evidence="2" id="KW-1185">Reference proteome</keyword>
<organism evidence="1 2">
    <name type="scientific">Sphaerobolus stellatus (strain SS14)</name>
    <dbReference type="NCBI Taxonomy" id="990650"/>
    <lineage>
        <taxon>Eukaryota</taxon>
        <taxon>Fungi</taxon>
        <taxon>Dikarya</taxon>
        <taxon>Basidiomycota</taxon>
        <taxon>Agaricomycotina</taxon>
        <taxon>Agaricomycetes</taxon>
        <taxon>Phallomycetidae</taxon>
        <taxon>Geastrales</taxon>
        <taxon>Sphaerobolaceae</taxon>
        <taxon>Sphaerobolus</taxon>
    </lineage>
</organism>
<dbReference type="HOGENOM" id="CLU_042818_0_0_1"/>
<name>A0A0C9T521_SPHS4</name>